<feature type="domain" description="Histidine kinase" evidence="5">
    <location>
        <begin position="154"/>
        <end position="332"/>
    </location>
</feature>
<dbReference type="Pfam" id="PF02518">
    <property type="entry name" value="HATPase_c"/>
    <property type="match status" value="1"/>
</dbReference>
<dbReference type="Gene3D" id="1.10.287.130">
    <property type="match status" value="1"/>
</dbReference>
<dbReference type="SMART" id="SM00388">
    <property type="entry name" value="HisKA"/>
    <property type="match status" value="1"/>
</dbReference>
<gene>
    <name evidence="6" type="ORF">CAL65_16205</name>
</gene>
<organism evidence="6 7">
    <name type="scientific">Alkalilimnicola ehrlichii</name>
    <dbReference type="NCBI Taxonomy" id="351052"/>
    <lineage>
        <taxon>Bacteria</taxon>
        <taxon>Pseudomonadati</taxon>
        <taxon>Pseudomonadota</taxon>
        <taxon>Gammaproteobacteria</taxon>
        <taxon>Chromatiales</taxon>
        <taxon>Ectothiorhodospiraceae</taxon>
        <taxon>Alkalilimnicola</taxon>
    </lineage>
</organism>
<evidence type="ECO:0000256" key="1">
    <source>
        <dbReference type="ARBA" id="ARBA00000085"/>
    </source>
</evidence>
<dbReference type="SUPFAM" id="SSF47384">
    <property type="entry name" value="Homodimeric domain of signal transducing histidine kinase"/>
    <property type="match status" value="1"/>
</dbReference>
<reference evidence="7" key="1">
    <citation type="submission" date="2017-05" db="EMBL/GenBank/DDBJ databases">
        <authorList>
            <person name="Sharma S."/>
            <person name="Sidhu C."/>
            <person name="Pinnaka A.K."/>
        </authorList>
    </citation>
    <scope>NUCLEOTIDE SEQUENCE [LARGE SCALE GENOMIC DNA]</scope>
    <source>
        <strain evidence="7">AK93</strain>
    </source>
</reference>
<dbReference type="InterPro" id="IPR036890">
    <property type="entry name" value="HATPase_C_sf"/>
</dbReference>
<dbReference type="AlphaFoldDB" id="A0A3E0WPI3"/>
<dbReference type="GO" id="GO:0000155">
    <property type="term" value="F:phosphorelay sensor kinase activity"/>
    <property type="evidence" value="ECO:0007669"/>
    <property type="project" value="InterPro"/>
</dbReference>
<dbReference type="CDD" id="cd00082">
    <property type="entry name" value="HisKA"/>
    <property type="match status" value="1"/>
</dbReference>
<dbReference type="InterPro" id="IPR036097">
    <property type="entry name" value="HisK_dim/P_sf"/>
</dbReference>
<dbReference type="Pfam" id="PF01590">
    <property type="entry name" value="GAF"/>
    <property type="match status" value="1"/>
</dbReference>
<dbReference type="InterPro" id="IPR003661">
    <property type="entry name" value="HisK_dim/P_dom"/>
</dbReference>
<dbReference type="OrthoDB" id="6017161at2"/>
<dbReference type="EC" id="2.7.13.3" evidence="2"/>
<dbReference type="InterPro" id="IPR029016">
    <property type="entry name" value="GAF-like_dom_sf"/>
</dbReference>
<comment type="caution">
    <text evidence="6">The sequence shown here is derived from an EMBL/GenBank/DDBJ whole genome shotgun (WGS) entry which is preliminary data.</text>
</comment>
<dbReference type="SUPFAM" id="SSF55874">
    <property type="entry name" value="ATPase domain of HSP90 chaperone/DNA topoisomerase II/histidine kinase"/>
    <property type="match status" value="1"/>
</dbReference>
<protein>
    <recommendedName>
        <fullName evidence="2">histidine kinase</fullName>
        <ecNumber evidence="2">2.7.13.3</ecNumber>
    </recommendedName>
</protein>
<feature type="region of interest" description="Disordered" evidence="4">
    <location>
        <begin position="1"/>
        <end position="40"/>
    </location>
</feature>
<name>A0A3E0WPI3_9GAMM</name>
<dbReference type="Pfam" id="PF00512">
    <property type="entry name" value="HisKA"/>
    <property type="match status" value="1"/>
</dbReference>
<dbReference type="InterPro" id="IPR005467">
    <property type="entry name" value="His_kinase_dom"/>
</dbReference>
<evidence type="ECO:0000256" key="2">
    <source>
        <dbReference type="ARBA" id="ARBA00012438"/>
    </source>
</evidence>
<keyword evidence="3" id="KW-0597">Phosphoprotein</keyword>
<dbReference type="Proteomes" id="UP000256763">
    <property type="component" value="Unassembled WGS sequence"/>
</dbReference>
<feature type="compositionally biased region" description="Polar residues" evidence="4">
    <location>
        <begin position="23"/>
        <end position="33"/>
    </location>
</feature>
<evidence type="ECO:0000256" key="3">
    <source>
        <dbReference type="ARBA" id="ARBA00022553"/>
    </source>
</evidence>
<comment type="catalytic activity">
    <reaction evidence="1">
        <text>ATP + protein L-histidine = ADP + protein N-phospho-L-histidine.</text>
        <dbReference type="EC" id="2.7.13.3"/>
    </reaction>
</comment>
<evidence type="ECO:0000259" key="5">
    <source>
        <dbReference type="PROSITE" id="PS50109"/>
    </source>
</evidence>
<dbReference type="PANTHER" id="PTHR43547:SF2">
    <property type="entry name" value="HYBRID SIGNAL TRANSDUCTION HISTIDINE KINASE C"/>
    <property type="match status" value="1"/>
</dbReference>
<evidence type="ECO:0000256" key="4">
    <source>
        <dbReference type="SAM" id="MobiDB-lite"/>
    </source>
</evidence>
<dbReference type="SUPFAM" id="SSF55781">
    <property type="entry name" value="GAF domain-like"/>
    <property type="match status" value="1"/>
</dbReference>
<keyword evidence="7" id="KW-1185">Reference proteome</keyword>
<dbReference type="EMBL" id="NFZW01000018">
    <property type="protein sequence ID" value="RFA33896.1"/>
    <property type="molecule type" value="Genomic_DNA"/>
</dbReference>
<evidence type="ECO:0000313" key="7">
    <source>
        <dbReference type="Proteomes" id="UP000256763"/>
    </source>
</evidence>
<sequence>MVRGRLFGRQTANPPPSRRPHQSDQSTLGQRASRTLPPDPEAKLGIYEVIRTGKPQLIARITDQVLSQLASNDDHLAYLRELGMHSAMVLPLTARGRTLGAITLITAESGRTYDQHDLIFSQEVAGRLALALDNARLFDASRRAVKLREKTLALVSHDLRSPLSVIGLSADMLRRRLNNESLANKQLQNISCAVSRMDRLISDLLDMASIQTGSLRIEWEERELAPFLEEMLELHRDLAAKNQIELHDQVSLPHAARACADYDRLGQALTNLLGNAIKFTPAGGKVELYACEKQGSARIEIHDTGPASATKTYVMSSNRIAPAKSIMNAGPG</sequence>
<accession>A0A3E0WPI3</accession>
<dbReference type="Gene3D" id="3.30.565.10">
    <property type="entry name" value="Histidine kinase-like ATPase, C-terminal domain"/>
    <property type="match status" value="1"/>
</dbReference>
<dbReference type="PROSITE" id="PS50109">
    <property type="entry name" value="HIS_KIN"/>
    <property type="match status" value="1"/>
</dbReference>
<proteinExistence type="predicted"/>
<dbReference type="Gene3D" id="3.30.450.40">
    <property type="match status" value="1"/>
</dbReference>
<evidence type="ECO:0000313" key="6">
    <source>
        <dbReference type="EMBL" id="RFA33896.1"/>
    </source>
</evidence>
<dbReference type="PANTHER" id="PTHR43547">
    <property type="entry name" value="TWO-COMPONENT HISTIDINE KINASE"/>
    <property type="match status" value="1"/>
</dbReference>
<dbReference type="InterPro" id="IPR003594">
    <property type="entry name" value="HATPase_dom"/>
</dbReference>
<dbReference type="InterPro" id="IPR003018">
    <property type="entry name" value="GAF"/>
</dbReference>